<dbReference type="AlphaFoldDB" id="A0A4R2S3C7"/>
<evidence type="ECO:0000256" key="5">
    <source>
        <dbReference type="SAM" id="Phobius"/>
    </source>
</evidence>
<evidence type="ECO:0000256" key="1">
    <source>
        <dbReference type="ARBA" id="ARBA00004141"/>
    </source>
</evidence>
<protein>
    <submittedName>
        <fullName evidence="6">Thiosulfate dehydrogenase [quinone] large subunit</fullName>
    </submittedName>
</protein>
<feature type="transmembrane region" description="Helical" evidence="5">
    <location>
        <begin position="9"/>
        <end position="29"/>
    </location>
</feature>
<dbReference type="PANTHER" id="PTHR39157:SF1">
    <property type="entry name" value="DOXX FAMILY PROTEIN"/>
    <property type="match status" value="1"/>
</dbReference>
<comment type="caution">
    <text evidence="6">The sequence shown here is derived from an EMBL/GenBank/DDBJ whole genome shotgun (WGS) entry which is preliminary data.</text>
</comment>
<evidence type="ECO:0000256" key="2">
    <source>
        <dbReference type="ARBA" id="ARBA00022692"/>
    </source>
</evidence>
<feature type="transmembrane region" description="Helical" evidence="5">
    <location>
        <begin position="86"/>
        <end position="112"/>
    </location>
</feature>
<keyword evidence="3 5" id="KW-1133">Transmembrane helix</keyword>
<dbReference type="RefSeq" id="WP_131849268.1">
    <property type="nucleotide sequence ID" value="NZ_SLXV01000030.1"/>
</dbReference>
<dbReference type="OrthoDB" id="26941at2"/>
<accession>A0A4R2S3C7</accession>
<dbReference type="PANTHER" id="PTHR39157">
    <property type="entry name" value="INTEGRAL MEMBRANE PROTEIN-RELATED"/>
    <property type="match status" value="1"/>
</dbReference>
<dbReference type="Proteomes" id="UP000294746">
    <property type="component" value="Unassembled WGS sequence"/>
</dbReference>
<dbReference type="EMBL" id="SLXV01000030">
    <property type="protein sequence ID" value="TCP65785.1"/>
    <property type="molecule type" value="Genomic_DNA"/>
</dbReference>
<gene>
    <name evidence="6" type="ORF">EDD57_13024</name>
</gene>
<organism evidence="6 7">
    <name type="scientific">Baia soyae</name>
    <dbReference type="NCBI Taxonomy" id="1544746"/>
    <lineage>
        <taxon>Bacteria</taxon>
        <taxon>Bacillati</taxon>
        <taxon>Bacillota</taxon>
        <taxon>Bacilli</taxon>
        <taxon>Bacillales</taxon>
        <taxon>Thermoactinomycetaceae</taxon>
        <taxon>Baia</taxon>
    </lineage>
</organism>
<keyword evidence="7" id="KW-1185">Reference proteome</keyword>
<name>A0A4R2S3C7_9BACL</name>
<evidence type="ECO:0000313" key="7">
    <source>
        <dbReference type="Proteomes" id="UP000294746"/>
    </source>
</evidence>
<keyword evidence="2 5" id="KW-0812">Transmembrane</keyword>
<reference evidence="6 7" key="1">
    <citation type="submission" date="2019-03" db="EMBL/GenBank/DDBJ databases">
        <title>Genomic Encyclopedia of Type Strains, Phase IV (KMG-IV): sequencing the most valuable type-strain genomes for metagenomic binning, comparative biology and taxonomic classification.</title>
        <authorList>
            <person name="Goeker M."/>
        </authorList>
    </citation>
    <scope>NUCLEOTIDE SEQUENCE [LARGE SCALE GENOMIC DNA]</scope>
    <source>
        <strain evidence="6 7">DSM 46831</strain>
    </source>
</reference>
<dbReference type="InterPro" id="IPR032808">
    <property type="entry name" value="DoxX"/>
</dbReference>
<evidence type="ECO:0000256" key="4">
    <source>
        <dbReference type="ARBA" id="ARBA00023136"/>
    </source>
</evidence>
<keyword evidence="4 5" id="KW-0472">Membrane</keyword>
<dbReference type="Pfam" id="PF07681">
    <property type="entry name" value="DoxX"/>
    <property type="match status" value="1"/>
</dbReference>
<evidence type="ECO:0000313" key="6">
    <source>
        <dbReference type="EMBL" id="TCP65785.1"/>
    </source>
</evidence>
<evidence type="ECO:0000256" key="3">
    <source>
        <dbReference type="ARBA" id="ARBA00022989"/>
    </source>
</evidence>
<proteinExistence type="predicted"/>
<comment type="subcellular location">
    <subcellularLocation>
        <location evidence="1">Membrane</location>
        <topology evidence="1">Multi-pass membrane protein</topology>
    </subcellularLocation>
</comment>
<feature type="transmembrane region" description="Helical" evidence="5">
    <location>
        <begin position="124"/>
        <end position="143"/>
    </location>
</feature>
<sequence>MVGFLRSNVYATFLLTVVRLSLGMIWIQAGWHKVTGSFTAQKFLAGALQKSTGDFPSVQAWWAWFLKNIAIPHINVFDFLVSWGELLVGIGLIAGLFTTFAALMAIMMNFAYLFSGTLSMNPPMILFTIFVLVAGFNAGRWGLDRWVIPVLFKHERSNNHGIPRVKRTV</sequence>
<dbReference type="GO" id="GO:0016020">
    <property type="term" value="C:membrane"/>
    <property type="evidence" value="ECO:0007669"/>
    <property type="project" value="UniProtKB-SubCell"/>
</dbReference>